<accession>A0A2S5GR15</accession>
<comment type="caution">
    <text evidence="2">The sequence shown here is derived from an EMBL/GenBank/DDBJ whole genome shotgun (WGS) entry which is preliminary data.</text>
</comment>
<keyword evidence="1" id="KW-0472">Membrane</keyword>
<gene>
    <name evidence="2" type="ORF">C4E15_17490</name>
</gene>
<organism evidence="2 3">
    <name type="scientific">Achromobacter spanius</name>
    <dbReference type="NCBI Taxonomy" id="217203"/>
    <lineage>
        <taxon>Bacteria</taxon>
        <taxon>Pseudomonadati</taxon>
        <taxon>Pseudomonadota</taxon>
        <taxon>Betaproteobacteria</taxon>
        <taxon>Burkholderiales</taxon>
        <taxon>Alcaligenaceae</taxon>
        <taxon>Achromobacter</taxon>
    </lineage>
</organism>
<sequence>MLIGLAIDTRQTPAPLLASECGAPGTWWELAWRHAVLMPATSVAMALAALAPWPGAPSAAARMLCAALMAAGMVVGARLGVGMALAAGAAPFVGLVLGMAAGMAMAVLPLAAQRWA</sequence>
<name>A0A2S5GR15_9BURK</name>
<evidence type="ECO:0000256" key="1">
    <source>
        <dbReference type="SAM" id="Phobius"/>
    </source>
</evidence>
<dbReference type="Proteomes" id="UP000239990">
    <property type="component" value="Unassembled WGS sequence"/>
</dbReference>
<keyword evidence="1" id="KW-0812">Transmembrane</keyword>
<reference evidence="2 3" key="1">
    <citation type="submission" date="2018-02" db="EMBL/GenBank/DDBJ databases">
        <title>Draft Genome of Achromobacter spanius stain 6.</title>
        <authorList>
            <person name="Gunasekera T.S."/>
            <person name="Radwan O."/>
            <person name="Ruiz O.N."/>
        </authorList>
    </citation>
    <scope>NUCLEOTIDE SEQUENCE [LARGE SCALE GENOMIC DNA]</scope>
    <source>
        <strain evidence="2 3">6</strain>
    </source>
</reference>
<evidence type="ECO:0000313" key="2">
    <source>
        <dbReference type="EMBL" id="PPA75281.1"/>
    </source>
</evidence>
<protein>
    <submittedName>
        <fullName evidence="2">Uncharacterized protein</fullName>
    </submittedName>
</protein>
<feature type="transmembrane region" description="Helical" evidence="1">
    <location>
        <begin position="32"/>
        <end position="51"/>
    </location>
</feature>
<feature type="transmembrane region" description="Helical" evidence="1">
    <location>
        <begin position="92"/>
        <end position="112"/>
    </location>
</feature>
<dbReference type="AlphaFoldDB" id="A0A2S5GR15"/>
<proteinExistence type="predicted"/>
<dbReference type="OrthoDB" id="8667401at2"/>
<evidence type="ECO:0000313" key="3">
    <source>
        <dbReference type="Proteomes" id="UP000239990"/>
    </source>
</evidence>
<feature type="transmembrane region" description="Helical" evidence="1">
    <location>
        <begin position="63"/>
        <end position="86"/>
    </location>
</feature>
<keyword evidence="1" id="KW-1133">Transmembrane helix</keyword>
<dbReference type="EMBL" id="PREU01000007">
    <property type="protein sequence ID" value="PPA75281.1"/>
    <property type="molecule type" value="Genomic_DNA"/>
</dbReference>